<feature type="non-terminal residue" evidence="1">
    <location>
        <position position="1"/>
    </location>
</feature>
<dbReference type="AlphaFoldDB" id="A0A9E2KLH2"/>
<accession>A0A9E2KLH2</accession>
<dbReference type="Pfam" id="PF18975">
    <property type="entry name" value="DUF5711"/>
    <property type="match status" value="1"/>
</dbReference>
<dbReference type="InterPro" id="IPR011044">
    <property type="entry name" value="Quino_amine_DH_bsu"/>
</dbReference>
<name>A0A9E2KLH2_9FIRM</name>
<dbReference type="EMBL" id="JAHLFH010000162">
    <property type="protein sequence ID" value="MBU3820236.1"/>
    <property type="molecule type" value="Genomic_DNA"/>
</dbReference>
<evidence type="ECO:0000313" key="2">
    <source>
        <dbReference type="Proteomes" id="UP000824178"/>
    </source>
</evidence>
<protein>
    <submittedName>
        <fullName evidence="1">Protein TolB</fullName>
    </submittedName>
</protein>
<reference evidence="1" key="2">
    <citation type="submission" date="2021-04" db="EMBL/GenBank/DDBJ databases">
        <authorList>
            <person name="Gilroy R."/>
        </authorList>
    </citation>
    <scope>NUCLEOTIDE SEQUENCE</scope>
    <source>
        <strain evidence="1">742</strain>
    </source>
</reference>
<gene>
    <name evidence="1" type="ORF">H9864_07705</name>
</gene>
<reference evidence="1" key="1">
    <citation type="journal article" date="2021" name="PeerJ">
        <title>Extensive microbial diversity within the chicken gut microbiome revealed by metagenomics and culture.</title>
        <authorList>
            <person name="Gilroy R."/>
            <person name="Ravi A."/>
            <person name="Getino M."/>
            <person name="Pursley I."/>
            <person name="Horton D.L."/>
            <person name="Alikhan N.F."/>
            <person name="Baker D."/>
            <person name="Gharbi K."/>
            <person name="Hall N."/>
            <person name="Watson M."/>
            <person name="Adriaenssens E.M."/>
            <person name="Foster-Nyarko E."/>
            <person name="Jarju S."/>
            <person name="Secka A."/>
            <person name="Antonio M."/>
            <person name="Oren A."/>
            <person name="Chaudhuri R.R."/>
            <person name="La Ragione R."/>
            <person name="Hildebrand F."/>
            <person name="Pallen M.J."/>
        </authorList>
    </citation>
    <scope>NUCLEOTIDE SEQUENCE</scope>
    <source>
        <strain evidence="1">742</strain>
    </source>
</reference>
<dbReference type="InterPro" id="IPR043765">
    <property type="entry name" value="DUF5711"/>
</dbReference>
<comment type="caution">
    <text evidence="1">The sequence shown here is derived from an EMBL/GenBank/DDBJ whole genome shotgun (WGS) entry which is preliminary data.</text>
</comment>
<proteinExistence type="predicted"/>
<sequence>ARRQRRAALIVALLAALVVWITGAAGSSIAMAKDLVDSMKIALLPRQGYPRQTGIFELYQAEALAGSYVLLGKEGCTVWASGGSRLNSIRTSYARPALAAGENHFVLYNRSGTELRVESRTQNLYALTTENQIYLCGMADNGALAVVTEDPRTLARLTVYSPSMEEQLRWSVTTAEGTPLRLAFSPDANRLAVATLTAADSTTLSNLYLLSMQEGEPVCLGAQPGSVPAWVGWVSAREILVLYNDCAVLYDAAGGEKARYDYGGRTLAGYSVCEAGPALLFEGQAVLLDKGLAVSWQGAVPSANRIVRTGEGFYLLCEESVEAFGSDGVYLWSEQLEARPEALLPVGRKLLLFCSNTARLLTPPEAEE</sequence>
<dbReference type="SUPFAM" id="SSF50969">
    <property type="entry name" value="YVTN repeat-like/Quinoprotein amine dehydrogenase"/>
    <property type="match status" value="1"/>
</dbReference>
<evidence type="ECO:0000313" key="1">
    <source>
        <dbReference type="EMBL" id="MBU3820236.1"/>
    </source>
</evidence>
<organism evidence="1 2">
    <name type="scientific">Candidatus Faecalibacterium intestinavium</name>
    <dbReference type="NCBI Taxonomy" id="2838580"/>
    <lineage>
        <taxon>Bacteria</taxon>
        <taxon>Bacillati</taxon>
        <taxon>Bacillota</taxon>
        <taxon>Clostridia</taxon>
        <taxon>Eubacteriales</taxon>
        <taxon>Oscillospiraceae</taxon>
        <taxon>Faecalibacterium</taxon>
    </lineage>
</organism>
<dbReference type="Proteomes" id="UP000824178">
    <property type="component" value="Unassembled WGS sequence"/>
</dbReference>